<dbReference type="Gene3D" id="3.30.200.20">
    <property type="entry name" value="Phosphorylase Kinase, domain 1"/>
    <property type="match status" value="1"/>
</dbReference>
<feature type="transmembrane region" description="Helical" evidence="12">
    <location>
        <begin position="682"/>
        <end position="699"/>
    </location>
</feature>
<dbReference type="PROSITE" id="PS50011">
    <property type="entry name" value="PROTEIN_KINASE_DOM"/>
    <property type="match status" value="1"/>
</dbReference>
<feature type="non-terminal residue" evidence="14">
    <location>
        <position position="1"/>
    </location>
</feature>
<evidence type="ECO:0000256" key="11">
    <source>
        <dbReference type="PROSITE-ProRule" id="PRU10141"/>
    </source>
</evidence>
<dbReference type="GO" id="GO:0005524">
    <property type="term" value="F:ATP binding"/>
    <property type="evidence" value="ECO:0007669"/>
    <property type="project" value="UniProtKB-UniRule"/>
</dbReference>
<dbReference type="PANTHER" id="PTHR27008">
    <property type="entry name" value="OS04G0122200 PROTEIN"/>
    <property type="match status" value="1"/>
</dbReference>
<dbReference type="InterPro" id="IPR000719">
    <property type="entry name" value="Prot_kinase_dom"/>
</dbReference>
<sequence>MSVVEMVYEDDEVGEGITLVKEAREGLLQWKASLDKKSQSALSSWAGGNHCKWVGISCDSSGSVIHIRLTHFGLTGTLDSLNFSSFSNLLVLNLSNNSLYGSIPRGIGGLSRLMELDLSRNRLTGSVPYEIGMLPSLEYLELNTNNLTSTIPASIGNLTKLSFLSLWDNRLSGYLPQEIGLLASLNVIRLINNNFSGGIPSSQGNLTKLIELSIPLNNFTGSIPPEIGQLKSLTIMYVFTNKLSGSLPREMNNLTQVKKLSLSQNQFTGYLPQLCSGGLLEHLSANQNYFSGQIPHSLQNCTSLTRLRVDGNKLSGDITENFGIYGRLDYVDLSFNNFYGQLSSKWGRCLYMTGLKISNNNISGVIPSELGKATRLQVIDLSSNRLQGDIPRELGDLKLLFSLTLDNNILSGVLSGVIPLQILMLSNLRHLRLANNCLAGSIPKELGECSKLSHLNLSANNFSGTIPFEIGMLKSLEVLVLSRNSVSGEIPGVLAGLTNLQRLNFSHSILNGSIPTSSSNWASLITVDVSYNELEGPLPDARAFREAPFEAYRDNLGLCGEATGLSPYTVDKKGNGSNSVILIVLPLFGGLFFLCTVIFSFFTIRRRYRRGKSASQEVKRNDLLTVLGHNGNEWYEEIIKATEEFDSKYCIGQGGNGAVYRAVLTTGKVVAVKRIHLSQSSYVGSVAMLSIPFWFMSSLKMDALFSKKKKENGCLYMILSSAEKSRELDWSRRLNVVKGVANALSYMHYDCSPPIIHRDISSNNVLLDSEYEAHLADFGTARHLILDSTICTSVSGTPGYIAPALEVIVGKYPTELMSSSIGQNTPLKDVIDPRIPVPEGHVAGGVASITKMAFSCLSADPSSRPTMRQISLELTARWPSLPKPISEIALADLLPN</sequence>
<dbReference type="SUPFAM" id="SSF52058">
    <property type="entry name" value="L domain-like"/>
    <property type="match status" value="1"/>
</dbReference>
<keyword evidence="7" id="KW-0677">Repeat</keyword>
<keyword evidence="3" id="KW-0134">Cell wall</keyword>
<dbReference type="PROSITE" id="PS00109">
    <property type="entry name" value="PROTEIN_KINASE_TYR"/>
    <property type="match status" value="1"/>
</dbReference>
<dbReference type="InterPro" id="IPR017441">
    <property type="entry name" value="Protein_kinase_ATP_BS"/>
</dbReference>
<dbReference type="Pfam" id="PF00560">
    <property type="entry name" value="LRR_1"/>
    <property type="match status" value="2"/>
</dbReference>
<dbReference type="InterPro" id="IPR003591">
    <property type="entry name" value="Leu-rich_rpt_typical-subtyp"/>
</dbReference>
<reference evidence="14" key="1">
    <citation type="submission" date="2022-02" db="EMBL/GenBank/DDBJ databases">
        <authorList>
            <person name="Henning P.M."/>
            <person name="McCubbin A.G."/>
            <person name="Shore J.S."/>
        </authorList>
    </citation>
    <scope>NUCLEOTIDE SEQUENCE</scope>
    <source>
        <strain evidence="14">F60SS</strain>
        <tissue evidence="14">Leaves</tissue>
    </source>
</reference>
<comment type="subcellular location">
    <subcellularLocation>
        <location evidence="1">Membrane</location>
        <topology evidence="1">Single-pass membrane protein</topology>
    </subcellularLocation>
    <subcellularLocation>
        <location evidence="2">Secreted</location>
        <location evidence="2">Cell wall</location>
    </subcellularLocation>
</comment>
<dbReference type="PANTHER" id="PTHR27008:SF480">
    <property type="entry name" value="MDIS1-INTERACTING RECEPTOR LIKE KINASE 2-LIKE"/>
    <property type="match status" value="1"/>
</dbReference>
<feature type="binding site" evidence="11">
    <location>
        <position position="673"/>
    </location>
    <ligand>
        <name>ATP</name>
        <dbReference type="ChEBI" id="CHEBI:30616"/>
    </ligand>
</feature>
<gene>
    <name evidence="14" type="ORF">Tsubulata_007839</name>
</gene>
<dbReference type="GO" id="GO:0016020">
    <property type="term" value="C:membrane"/>
    <property type="evidence" value="ECO:0007669"/>
    <property type="project" value="UniProtKB-SubCell"/>
</dbReference>
<evidence type="ECO:0000256" key="3">
    <source>
        <dbReference type="ARBA" id="ARBA00022512"/>
    </source>
</evidence>
<dbReference type="GO" id="GO:0099402">
    <property type="term" value="P:plant organ development"/>
    <property type="evidence" value="ECO:0007669"/>
    <property type="project" value="UniProtKB-ARBA"/>
</dbReference>
<keyword evidence="11" id="KW-0547">Nucleotide-binding</keyword>
<dbReference type="Gene3D" id="1.10.510.10">
    <property type="entry name" value="Transferase(Phosphotransferase) domain 1"/>
    <property type="match status" value="1"/>
</dbReference>
<dbReference type="FunFam" id="3.80.10.10:FF:000400">
    <property type="entry name" value="Nuclear pore complex protein NUP107"/>
    <property type="match status" value="1"/>
</dbReference>
<dbReference type="SUPFAM" id="SSF56112">
    <property type="entry name" value="Protein kinase-like (PK-like)"/>
    <property type="match status" value="1"/>
</dbReference>
<evidence type="ECO:0000256" key="10">
    <source>
        <dbReference type="ARBA" id="ARBA00038043"/>
    </source>
</evidence>
<organism evidence="14 15">
    <name type="scientific">Turnera subulata</name>
    <dbReference type="NCBI Taxonomy" id="218843"/>
    <lineage>
        <taxon>Eukaryota</taxon>
        <taxon>Viridiplantae</taxon>
        <taxon>Streptophyta</taxon>
        <taxon>Embryophyta</taxon>
        <taxon>Tracheophyta</taxon>
        <taxon>Spermatophyta</taxon>
        <taxon>Magnoliopsida</taxon>
        <taxon>eudicotyledons</taxon>
        <taxon>Gunneridae</taxon>
        <taxon>Pentapetalae</taxon>
        <taxon>rosids</taxon>
        <taxon>fabids</taxon>
        <taxon>Malpighiales</taxon>
        <taxon>Passifloraceae</taxon>
        <taxon>Turnera</taxon>
    </lineage>
</organism>
<dbReference type="Pfam" id="PF12799">
    <property type="entry name" value="LRR_4"/>
    <property type="match status" value="1"/>
</dbReference>
<evidence type="ECO:0000256" key="8">
    <source>
        <dbReference type="ARBA" id="ARBA00022989"/>
    </source>
</evidence>
<accession>A0A9Q0FBB7</accession>
<keyword evidence="11" id="KW-0067">ATP-binding</keyword>
<evidence type="ECO:0000256" key="12">
    <source>
        <dbReference type="SAM" id="Phobius"/>
    </source>
</evidence>
<evidence type="ECO:0000256" key="2">
    <source>
        <dbReference type="ARBA" id="ARBA00004191"/>
    </source>
</evidence>
<feature type="domain" description="Protein kinase" evidence="13">
    <location>
        <begin position="645"/>
        <end position="881"/>
    </location>
</feature>
<dbReference type="InterPro" id="IPR051809">
    <property type="entry name" value="Plant_receptor-like_S/T_kinase"/>
</dbReference>
<feature type="transmembrane region" description="Helical" evidence="12">
    <location>
        <begin position="580"/>
        <end position="602"/>
    </location>
</feature>
<dbReference type="InterPro" id="IPR008266">
    <property type="entry name" value="Tyr_kinase_AS"/>
</dbReference>
<evidence type="ECO:0000313" key="14">
    <source>
        <dbReference type="EMBL" id="KAJ4828310.1"/>
    </source>
</evidence>
<dbReference type="InterPro" id="IPR025875">
    <property type="entry name" value="Leu-rich_rpt_4"/>
</dbReference>
<dbReference type="Proteomes" id="UP001141552">
    <property type="component" value="Unassembled WGS sequence"/>
</dbReference>
<dbReference type="InterPro" id="IPR055414">
    <property type="entry name" value="LRR_R13L4/SHOC2-like"/>
</dbReference>
<dbReference type="SUPFAM" id="SSF52047">
    <property type="entry name" value="RNI-like"/>
    <property type="match status" value="1"/>
</dbReference>
<keyword evidence="8 12" id="KW-1133">Transmembrane helix</keyword>
<evidence type="ECO:0000256" key="4">
    <source>
        <dbReference type="ARBA" id="ARBA00022614"/>
    </source>
</evidence>
<proteinExistence type="inferred from homology"/>
<keyword evidence="4" id="KW-0433">Leucine-rich repeat</keyword>
<dbReference type="InterPro" id="IPR011009">
    <property type="entry name" value="Kinase-like_dom_sf"/>
</dbReference>
<keyword evidence="5 12" id="KW-0812">Transmembrane</keyword>
<evidence type="ECO:0000256" key="9">
    <source>
        <dbReference type="ARBA" id="ARBA00023136"/>
    </source>
</evidence>
<evidence type="ECO:0000259" key="13">
    <source>
        <dbReference type="PROSITE" id="PS50011"/>
    </source>
</evidence>
<dbReference type="SMART" id="SM00369">
    <property type="entry name" value="LRR_TYP"/>
    <property type="match status" value="7"/>
</dbReference>
<dbReference type="FunFam" id="3.80.10.10:FF:000383">
    <property type="entry name" value="Leucine-rich repeat receptor protein kinase EMS1"/>
    <property type="match status" value="1"/>
</dbReference>
<dbReference type="InterPro" id="IPR032675">
    <property type="entry name" value="LRR_dom_sf"/>
</dbReference>
<keyword evidence="9 12" id="KW-0472">Membrane</keyword>
<dbReference type="GO" id="GO:0009653">
    <property type="term" value="P:anatomical structure morphogenesis"/>
    <property type="evidence" value="ECO:0007669"/>
    <property type="project" value="UniProtKB-ARBA"/>
</dbReference>
<dbReference type="OrthoDB" id="676979at2759"/>
<dbReference type="AlphaFoldDB" id="A0A9Q0FBB7"/>
<dbReference type="FunFam" id="3.80.10.10:FF:000095">
    <property type="entry name" value="LRR receptor-like serine/threonine-protein kinase GSO1"/>
    <property type="match status" value="1"/>
</dbReference>
<dbReference type="Pfam" id="PF08263">
    <property type="entry name" value="LRRNT_2"/>
    <property type="match status" value="1"/>
</dbReference>
<dbReference type="InterPro" id="IPR013210">
    <property type="entry name" value="LRR_N_plant-typ"/>
</dbReference>
<evidence type="ECO:0000256" key="7">
    <source>
        <dbReference type="ARBA" id="ARBA00022737"/>
    </source>
</evidence>
<comment type="caution">
    <text evidence="14">The sequence shown here is derived from an EMBL/GenBank/DDBJ whole genome shotgun (WGS) entry which is preliminary data.</text>
</comment>
<protein>
    <recommendedName>
        <fullName evidence="13">Protein kinase domain-containing protein</fullName>
    </recommendedName>
</protein>
<dbReference type="PROSITE" id="PS00107">
    <property type="entry name" value="PROTEIN_KINASE_ATP"/>
    <property type="match status" value="1"/>
</dbReference>
<dbReference type="InterPro" id="IPR001611">
    <property type="entry name" value="Leu-rich_rpt"/>
</dbReference>
<dbReference type="Pfam" id="PF00069">
    <property type="entry name" value="Pkinase"/>
    <property type="match status" value="1"/>
</dbReference>
<reference evidence="14" key="2">
    <citation type="journal article" date="2023" name="Plants (Basel)">
        <title>Annotation of the Turnera subulata (Passifloraceae) Draft Genome Reveals the S-Locus Evolved after the Divergence of Turneroideae from Passifloroideae in a Stepwise Manner.</title>
        <authorList>
            <person name="Henning P.M."/>
            <person name="Roalson E.H."/>
            <person name="Mir W."/>
            <person name="McCubbin A.G."/>
            <person name="Shore J.S."/>
        </authorList>
    </citation>
    <scope>NUCLEOTIDE SEQUENCE</scope>
    <source>
        <strain evidence="14">F60SS</strain>
    </source>
</reference>
<evidence type="ECO:0000256" key="5">
    <source>
        <dbReference type="ARBA" id="ARBA00022692"/>
    </source>
</evidence>
<dbReference type="Pfam" id="PF23598">
    <property type="entry name" value="LRR_14"/>
    <property type="match status" value="1"/>
</dbReference>
<dbReference type="Gene3D" id="3.80.10.10">
    <property type="entry name" value="Ribonuclease Inhibitor"/>
    <property type="match status" value="3"/>
</dbReference>
<evidence type="ECO:0000256" key="1">
    <source>
        <dbReference type="ARBA" id="ARBA00004167"/>
    </source>
</evidence>
<comment type="similarity">
    <text evidence="10">Belongs to the polygalacturonase-inhibiting protein family.</text>
</comment>
<dbReference type="Pfam" id="PF13855">
    <property type="entry name" value="LRR_8"/>
    <property type="match status" value="1"/>
</dbReference>
<keyword evidence="3" id="KW-0964">Secreted</keyword>
<dbReference type="EMBL" id="JAKUCV010006211">
    <property type="protein sequence ID" value="KAJ4828310.1"/>
    <property type="molecule type" value="Genomic_DNA"/>
</dbReference>
<evidence type="ECO:0000256" key="6">
    <source>
        <dbReference type="ARBA" id="ARBA00022729"/>
    </source>
</evidence>
<dbReference type="GO" id="GO:0004672">
    <property type="term" value="F:protein kinase activity"/>
    <property type="evidence" value="ECO:0007669"/>
    <property type="project" value="InterPro"/>
</dbReference>
<name>A0A9Q0FBB7_9ROSI</name>
<keyword evidence="6" id="KW-0732">Signal</keyword>
<dbReference type="PRINTS" id="PR00019">
    <property type="entry name" value="LEURICHRPT"/>
</dbReference>
<keyword evidence="15" id="KW-1185">Reference proteome</keyword>
<evidence type="ECO:0000313" key="15">
    <source>
        <dbReference type="Proteomes" id="UP001141552"/>
    </source>
</evidence>